<dbReference type="AlphaFoldDB" id="A0A173R7E9"/>
<dbReference type="Proteomes" id="UP000095673">
    <property type="component" value="Unassembled WGS sequence"/>
</dbReference>
<dbReference type="InterPro" id="IPR040512">
    <property type="entry name" value="LPD15"/>
</dbReference>
<dbReference type="Pfam" id="PF18828">
    <property type="entry name" value="LPD15"/>
    <property type="match status" value="1"/>
</dbReference>
<dbReference type="RefSeq" id="WP_055236910.1">
    <property type="nucleotide sequence ID" value="NZ_CYXM01000001.1"/>
</dbReference>
<accession>A0A173R7E9</accession>
<evidence type="ECO:0000259" key="1">
    <source>
        <dbReference type="Pfam" id="PF18828"/>
    </source>
</evidence>
<gene>
    <name evidence="2" type="ORF">ERS852580_00321</name>
</gene>
<dbReference type="EMBL" id="CYXM01000001">
    <property type="protein sequence ID" value="CUM73747.1"/>
    <property type="molecule type" value="Genomic_DNA"/>
</dbReference>
<name>A0A173R7E9_9FIRM</name>
<protein>
    <recommendedName>
        <fullName evidence="1">Large polyvalent-protein-associated domain-containing protein</fullName>
    </recommendedName>
</protein>
<dbReference type="OrthoDB" id="944647at2"/>
<organism evidence="2 3">
    <name type="scientific">Agathobacter rectalis</name>
    <dbReference type="NCBI Taxonomy" id="39491"/>
    <lineage>
        <taxon>Bacteria</taxon>
        <taxon>Bacillati</taxon>
        <taxon>Bacillota</taxon>
        <taxon>Clostridia</taxon>
        <taxon>Lachnospirales</taxon>
        <taxon>Lachnospiraceae</taxon>
        <taxon>Agathobacter</taxon>
    </lineage>
</organism>
<sequence length="271" mass="31117">MAALHEIARQYAEEIRDGIAWVIIWKTGRSWHAESVWLDPDSDTFELDDLSTATEILEQDPNAVMVNGYYCGHFGENMTIAELEAGILWHYEGGCNLLKDSTAFPPEPIPRPENIPADMPWYGKETTEEPDPYIFDGYMSVEDYEKRQQLIAADQARSDPLPDESPPEPQHMELTIQIGPPAATALLGALADAMKAAAHAARQLMDELAERFRKFRQYARKAVNTFVDSLLYRANTHPKWWHLYKHARKWRTRKKYKRLLMRQLCSRLAAG</sequence>
<feature type="domain" description="Large polyvalent-protein-associated" evidence="1">
    <location>
        <begin position="2"/>
        <end position="100"/>
    </location>
</feature>
<reference evidence="2 3" key="1">
    <citation type="submission" date="2015-09" db="EMBL/GenBank/DDBJ databases">
        <authorList>
            <consortium name="Pathogen Informatics"/>
        </authorList>
    </citation>
    <scope>NUCLEOTIDE SEQUENCE [LARGE SCALE GENOMIC DNA]</scope>
    <source>
        <strain evidence="2 3">2789STDY5834968</strain>
    </source>
</reference>
<proteinExistence type="predicted"/>
<evidence type="ECO:0000313" key="2">
    <source>
        <dbReference type="EMBL" id="CUM73747.1"/>
    </source>
</evidence>
<evidence type="ECO:0000313" key="3">
    <source>
        <dbReference type="Proteomes" id="UP000095673"/>
    </source>
</evidence>